<name>A0A8R7VAG5_TRIUA</name>
<dbReference type="SUPFAM" id="SSF50630">
    <property type="entry name" value="Acid proteases"/>
    <property type="match status" value="1"/>
</dbReference>
<dbReference type="CDD" id="cd00303">
    <property type="entry name" value="retropepsin_like"/>
    <property type="match status" value="1"/>
</dbReference>
<dbReference type="AlphaFoldDB" id="A0A8R7VAG5"/>
<reference evidence="1" key="2">
    <citation type="submission" date="2018-03" db="EMBL/GenBank/DDBJ databases">
        <title>The Triticum urartu genome reveals the dynamic nature of wheat genome evolution.</title>
        <authorList>
            <person name="Ling H."/>
            <person name="Ma B."/>
            <person name="Shi X."/>
            <person name="Liu H."/>
            <person name="Dong L."/>
            <person name="Sun H."/>
            <person name="Cao Y."/>
            <person name="Gao Q."/>
            <person name="Zheng S."/>
            <person name="Li Y."/>
            <person name="Yu Y."/>
            <person name="Du H."/>
            <person name="Qi M."/>
            <person name="Li Y."/>
            <person name="Yu H."/>
            <person name="Cui Y."/>
            <person name="Wang N."/>
            <person name="Chen C."/>
            <person name="Wu H."/>
            <person name="Zhao Y."/>
            <person name="Zhang J."/>
            <person name="Li Y."/>
            <person name="Zhou W."/>
            <person name="Zhang B."/>
            <person name="Hu W."/>
            <person name="Eijk M."/>
            <person name="Tang J."/>
            <person name="Witsenboer H."/>
            <person name="Zhao S."/>
            <person name="Li Z."/>
            <person name="Zhang A."/>
            <person name="Wang D."/>
            <person name="Liang C."/>
        </authorList>
    </citation>
    <scope>NUCLEOTIDE SEQUENCE [LARGE SCALE GENOMIC DNA]</scope>
    <source>
        <strain evidence="1">cv. G1812</strain>
    </source>
</reference>
<dbReference type="Gramene" id="TuG1812G0700004388.01.T01">
    <property type="protein sequence ID" value="TuG1812G0700004388.01.T01"/>
    <property type="gene ID" value="TuG1812G0700004388.01"/>
</dbReference>
<protein>
    <recommendedName>
        <fullName evidence="3">Aspartic peptidase DDI1-type domain-containing protein</fullName>
    </recommendedName>
</protein>
<dbReference type="PANTHER" id="PTHR33067:SF9">
    <property type="entry name" value="RNA-DIRECTED DNA POLYMERASE"/>
    <property type="match status" value="1"/>
</dbReference>
<dbReference type="EnsemblPlants" id="TuG1812G0700004388.01.T01">
    <property type="protein sequence ID" value="TuG1812G0700004388.01.T01"/>
    <property type="gene ID" value="TuG1812G0700004388.01"/>
</dbReference>
<evidence type="ECO:0008006" key="3">
    <source>
        <dbReference type="Google" id="ProtNLM"/>
    </source>
</evidence>
<dbReference type="PANTHER" id="PTHR33067">
    <property type="entry name" value="RNA-DIRECTED DNA POLYMERASE-RELATED"/>
    <property type="match status" value="1"/>
</dbReference>
<organism evidence="1 2">
    <name type="scientific">Triticum urartu</name>
    <name type="common">Red wild einkorn</name>
    <name type="synonym">Crithodium urartu</name>
    <dbReference type="NCBI Taxonomy" id="4572"/>
    <lineage>
        <taxon>Eukaryota</taxon>
        <taxon>Viridiplantae</taxon>
        <taxon>Streptophyta</taxon>
        <taxon>Embryophyta</taxon>
        <taxon>Tracheophyta</taxon>
        <taxon>Spermatophyta</taxon>
        <taxon>Magnoliopsida</taxon>
        <taxon>Liliopsida</taxon>
        <taxon>Poales</taxon>
        <taxon>Poaceae</taxon>
        <taxon>BOP clade</taxon>
        <taxon>Pooideae</taxon>
        <taxon>Triticodae</taxon>
        <taxon>Triticeae</taxon>
        <taxon>Triticinae</taxon>
        <taxon>Triticum</taxon>
    </lineage>
</organism>
<dbReference type="Gene3D" id="2.40.70.10">
    <property type="entry name" value="Acid Proteases"/>
    <property type="match status" value="1"/>
</dbReference>
<reference evidence="1" key="3">
    <citation type="submission" date="2022-06" db="UniProtKB">
        <authorList>
            <consortium name="EnsemblPlants"/>
        </authorList>
    </citation>
    <scope>IDENTIFICATION</scope>
</reference>
<dbReference type="InterPro" id="IPR021109">
    <property type="entry name" value="Peptidase_aspartic_dom_sf"/>
</dbReference>
<evidence type="ECO:0000313" key="2">
    <source>
        <dbReference type="Proteomes" id="UP000015106"/>
    </source>
</evidence>
<evidence type="ECO:0000313" key="1">
    <source>
        <dbReference type="EnsemblPlants" id="TuG1812G0700004388.01.T01"/>
    </source>
</evidence>
<reference evidence="2" key="1">
    <citation type="journal article" date="2013" name="Nature">
        <title>Draft genome of the wheat A-genome progenitor Triticum urartu.</title>
        <authorList>
            <person name="Ling H.Q."/>
            <person name="Zhao S."/>
            <person name="Liu D."/>
            <person name="Wang J."/>
            <person name="Sun H."/>
            <person name="Zhang C."/>
            <person name="Fan H."/>
            <person name="Li D."/>
            <person name="Dong L."/>
            <person name="Tao Y."/>
            <person name="Gao C."/>
            <person name="Wu H."/>
            <person name="Li Y."/>
            <person name="Cui Y."/>
            <person name="Guo X."/>
            <person name="Zheng S."/>
            <person name="Wang B."/>
            <person name="Yu K."/>
            <person name="Liang Q."/>
            <person name="Yang W."/>
            <person name="Lou X."/>
            <person name="Chen J."/>
            <person name="Feng M."/>
            <person name="Jian J."/>
            <person name="Zhang X."/>
            <person name="Luo G."/>
            <person name="Jiang Y."/>
            <person name="Liu J."/>
            <person name="Wang Z."/>
            <person name="Sha Y."/>
            <person name="Zhang B."/>
            <person name="Wu H."/>
            <person name="Tang D."/>
            <person name="Shen Q."/>
            <person name="Xue P."/>
            <person name="Zou S."/>
            <person name="Wang X."/>
            <person name="Liu X."/>
            <person name="Wang F."/>
            <person name="Yang Y."/>
            <person name="An X."/>
            <person name="Dong Z."/>
            <person name="Zhang K."/>
            <person name="Zhang X."/>
            <person name="Luo M.C."/>
            <person name="Dvorak J."/>
            <person name="Tong Y."/>
            <person name="Wang J."/>
            <person name="Yang H."/>
            <person name="Li Z."/>
            <person name="Wang D."/>
            <person name="Zhang A."/>
            <person name="Wang J."/>
        </authorList>
    </citation>
    <scope>NUCLEOTIDE SEQUENCE</scope>
    <source>
        <strain evidence="2">cv. G1812</strain>
    </source>
</reference>
<sequence length="245" mass="27469">MVVGLTNDVQIFEARSKNMESQVAKIAESQTLILAKFAGKPRPNTVEDVKMVRSNDEKTKELDTSHVPEYNYTVADFVKMISMKYPLLEVTNNEAYNVFFEQVAAKVRKLGDEIKKLYNKLPAKQEDAFEPTIEVEIRLNKFSVLCDLGASVSTIPKYVYDSLNLGPYATSEIILNMANSTFTQVAGIKHGVIVQINDCPVMIDLVIVDMPEDPIAPIILGRSFLRTIKAMINVFEGNVRFDLPT</sequence>
<proteinExistence type="predicted"/>
<dbReference type="Proteomes" id="UP000015106">
    <property type="component" value="Chromosome 7"/>
</dbReference>
<accession>A0A8R7VAG5</accession>
<keyword evidence="2" id="KW-1185">Reference proteome</keyword>